<dbReference type="InterPro" id="IPR013087">
    <property type="entry name" value="Znf_C2H2_type"/>
</dbReference>
<feature type="compositionally biased region" description="Basic and acidic residues" evidence="6">
    <location>
        <begin position="583"/>
        <end position="600"/>
    </location>
</feature>
<accession>A0A2C9M608</accession>
<sequence>MDTLEVADVVVKKEPVETVSNENDEEGAQLQVSTETTNSLPQGRLRYVSRRGRPPGGGYSMKTHSHYISFNSSAGDLSRHPTLSGSMSAQDLLKSNLGADGIDLRRFGIHGFENDKSSFRCDGCDVVFSSRDTYAMHMLLRAKNESCVALPTSAISPNPENPTPREKFERELRQQAMLMALRNQAAVMSKAAAAMMPSPGMLPESIQPLTSPGISTKDEIDLSNTAMAERALNFGSLFCIDAFGVYVDPKQYRRFLNEYGLQSSSSSNSLVSMLEQMSCSVCGEVFSNKDALAMHVMYHTRDEDSENKSGVLWPDVSINMSSKNQILSSSSNSSSSTSPGPCPALSSKSGTGEDKKVKHTQSQDRELTAERVAELKRMAIESSLRSPPKKTSGRTLSRPKSVSHDVTVGATAQTRPLSADDAMMLSNGCSKNKAGSKTQQQKDFYDTGFYRKRGADGDSNESKEDAAIDKMNNPKRLREETSHPLTSTKEIHSNETSLQDAHLSGETKVDLDKTRSIPYLEAIMAQEAVLVPVEALESDEENSKTKDDAGEEMSALDFSRTGRERAAGLERSSWYSAPIKQNTDLDTRHRDGNETKEQTDRSSINRNLYYANTSDSTENNRLNHSHFTGMNGTCFTSKSNRMSFEYQQNERPPRGSQTESQGRAGEARYCPHCEILFLDVTLFHLHMGLHNVNNPWQCNTCGLVCAGRLDFNTHVLHY</sequence>
<dbReference type="VEuPathDB" id="VectorBase:BGLB038974"/>
<evidence type="ECO:0000313" key="8">
    <source>
        <dbReference type="EnsemblMetazoa" id="BGLB038974-PA"/>
    </source>
</evidence>
<reference evidence="8" key="1">
    <citation type="submission" date="2020-05" db="UniProtKB">
        <authorList>
            <consortium name="EnsemblMetazoa"/>
        </authorList>
    </citation>
    <scope>IDENTIFICATION</scope>
    <source>
        <strain evidence="8">BB02</strain>
    </source>
</reference>
<dbReference type="PANTHER" id="PTHR24379:SF121">
    <property type="entry name" value="C2H2-TYPE DOMAIN-CONTAINING PROTEIN"/>
    <property type="match status" value="1"/>
</dbReference>
<dbReference type="PROSITE" id="PS00028">
    <property type="entry name" value="ZINC_FINGER_C2H2_1"/>
    <property type="match status" value="2"/>
</dbReference>
<dbReference type="STRING" id="6526.A0A2C9M608"/>
<evidence type="ECO:0000313" key="9">
    <source>
        <dbReference type="Proteomes" id="UP000076420"/>
    </source>
</evidence>
<dbReference type="RefSeq" id="XP_013081860.2">
    <property type="nucleotide sequence ID" value="XM_013226406.2"/>
</dbReference>
<dbReference type="OrthoDB" id="5576026at2759"/>
<dbReference type="GO" id="GO:0008270">
    <property type="term" value="F:zinc ion binding"/>
    <property type="evidence" value="ECO:0007669"/>
    <property type="project" value="UniProtKB-KW"/>
</dbReference>
<feature type="region of interest" description="Disordered" evidence="6">
    <location>
        <begin position="535"/>
        <end position="605"/>
    </location>
</feature>
<dbReference type="InterPro" id="IPR036236">
    <property type="entry name" value="Znf_C2H2_sf"/>
</dbReference>
<keyword evidence="1" id="KW-0479">Metal-binding</keyword>
<keyword evidence="4" id="KW-0862">Zinc</keyword>
<dbReference type="KEGG" id="bgt:106067251"/>
<gene>
    <name evidence="8" type="primary">106067251</name>
</gene>
<feature type="domain" description="C2H2-type" evidence="7">
    <location>
        <begin position="277"/>
        <end position="304"/>
    </location>
</feature>
<dbReference type="PROSITE" id="PS50157">
    <property type="entry name" value="ZINC_FINGER_C2H2_2"/>
    <property type="match status" value="1"/>
</dbReference>
<name>A0A2C9M608_BIOGL</name>
<evidence type="ECO:0000256" key="4">
    <source>
        <dbReference type="ARBA" id="ARBA00022833"/>
    </source>
</evidence>
<protein>
    <recommendedName>
        <fullName evidence="7">C2H2-type domain-containing protein</fullName>
    </recommendedName>
</protein>
<feature type="compositionally biased region" description="Polar residues" evidence="6">
    <location>
        <begin position="573"/>
        <end position="582"/>
    </location>
</feature>
<feature type="region of interest" description="Disordered" evidence="6">
    <location>
        <begin position="324"/>
        <end position="425"/>
    </location>
</feature>
<feature type="region of interest" description="Disordered" evidence="6">
    <location>
        <begin position="449"/>
        <end position="509"/>
    </location>
</feature>
<evidence type="ECO:0000256" key="1">
    <source>
        <dbReference type="ARBA" id="ARBA00022723"/>
    </source>
</evidence>
<dbReference type="Proteomes" id="UP000076420">
    <property type="component" value="Unassembled WGS sequence"/>
</dbReference>
<dbReference type="PANTHER" id="PTHR24379">
    <property type="entry name" value="KRAB AND ZINC FINGER DOMAIN-CONTAINING"/>
    <property type="match status" value="1"/>
</dbReference>
<dbReference type="Pfam" id="PF00096">
    <property type="entry name" value="zf-C2H2"/>
    <property type="match status" value="2"/>
</dbReference>
<proteinExistence type="predicted"/>
<dbReference type="SMART" id="SM00355">
    <property type="entry name" value="ZnF_C2H2"/>
    <property type="match status" value="4"/>
</dbReference>
<dbReference type="EnsemblMetazoa" id="BGLB038974-RA">
    <property type="protein sequence ID" value="BGLB038974-PA"/>
    <property type="gene ID" value="BGLB038974"/>
</dbReference>
<feature type="compositionally biased region" description="Low complexity" evidence="6">
    <location>
        <begin position="324"/>
        <end position="338"/>
    </location>
</feature>
<dbReference type="AlphaFoldDB" id="A0A2C9M608"/>
<feature type="compositionally biased region" description="Polar residues" evidence="6">
    <location>
        <begin position="483"/>
        <end position="499"/>
    </location>
</feature>
<keyword evidence="2" id="KW-0677">Repeat</keyword>
<feature type="region of interest" description="Disordered" evidence="6">
    <location>
        <begin position="18"/>
        <end position="39"/>
    </location>
</feature>
<feature type="compositionally biased region" description="Basic and acidic residues" evidence="6">
    <location>
        <begin position="351"/>
        <end position="379"/>
    </location>
</feature>
<evidence type="ECO:0000256" key="5">
    <source>
        <dbReference type="PROSITE-ProRule" id="PRU00042"/>
    </source>
</evidence>
<keyword evidence="3 5" id="KW-0863">Zinc-finger</keyword>
<dbReference type="SUPFAM" id="SSF57667">
    <property type="entry name" value="beta-beta-alpha zinc fingers"/>
    <property type="match status" value="1"/>
</dbReference>
<feature type="compositionally biased region" description="Polar residues" evidence="6">
    <location>
        <begin position="30"/>
        <end position="39"/>
    </location>
</feature>
<dbReference type="VEuPathDB" id="VectorBase:BGLAX_042811"/>
<evidence type="ECO:0000256" key="6">
    <source>
        <dbReference type="SAM" id="MobiDB-lite"/>
    </source>
</evidence>
<evidence type="ECO:0000259" key="7">
    <source>
        <dbReference type="PROSITE" id="PS50157"/>
    </source>
</evidence>
<feature type="compositionally biased region" description="Basic and acidic residues" evidence="6">
    <location>
        <begin position="453"/>
        <end position="468"/>
    </location>
</feature>
<organism evidence="8 9">
    <name type="scientific">Biomphalaria glabrata</name>
    <name type="common">Bloodfluke planorb</name>
    <name type="synonym">Freshwater snail</name>
    <dbReference type="NCBI Taxonomy" id="6526"/>
    <lineage>
        <taxon>Eukaryota</taxon>
        <taxon>Metazoa</taxon>
        <taxon>Spiralia</taxon>
        <taxon>Lophotrochozoa</taxon>
        <taxon>Mollusca</taxon>
        <taxon>Gastropoda</taxon>
        <taxon>Heterobranchia</taxon>
        <taxon>Euthyneura</taxon>
        <taxon>Panpulmonata</taxon>
        <taxon>Hygrophila</taxon>
        <taxon>Lymnaeoidea</taxon>
        <taxon>Planorbidae</taxon>
        <taxon>Biomphalaria</taxon>
    </lineage>
</organism>
<evidence type="ECO:0000256" key="2">
    <source>
        <dbReference type="ARBA" id="ARBA00022737"/>
    </source>
</evidence>
<evidence type="ECO:0000256" key="3">
    <source>
        <dbReference type="ARBA" id="ARBA00022771"/>
    </source>
</evidence>